<keyword evidence="1" id="KW-1185">Reference proteome</keyword>
<accession>A0ABM3JDR1</accession>
<sequence>MLVKVKSGNVIKLIDINTDTRAKDVLDFICSKFGIAYNITIKFLNRDKVPIEEDQIVSTIKQFGSCSCFLLEILDKGDVLKDTIRSCLIPGEHLHLGNTYVCIKNSDLNFKFLEWFIEIKPFLHLLRLLPSFTLRSKENKQQRLNFESTINKFINFQNINTPKDDFKLNSKQPTIVASGKSKEEIVQYFILIDGKALHVPITYTFIEVFHLYFKSFYVFHIEFDPALSNFIKFFSKFIYKVEPNMKCSNRVLEIYMKFKSKIDAERSVI</sequence>
<dbReference type="RefSeq" id="XP_049307372.1">
    <property type="nucleotide sequence ID" value="XM_049451415.1"/>
</dbReference>
<protein>
    <submittedName>
        <fullName evidence="2">Uncharacterized protein LOC125777158 isoform X1</fullName>
    </submittedName>
</protein>
<dbReference type="Proteomes" id="UP001652620">
    <property type="component" value="Chromosome 3"/>
</dbReference>
<proteinExistence type="predicted"/>
<reference evidence="2" key="1">
    <citation type="submission" date="2025-08" db="UniProtKB">
        <authorList>
            <consortium name="RefSeq"/>
        </authorList>
    </citation>
    <scope>IDENTIFICATION</scope>
    <source>
        <tissue evidence="2">Adult</tissue>
    </source>
</reference>
<organism evidence="1 2">
    <name type="scientific">Bactrocera dorsalis</name>
    <name type="common">Oriental fruit fly</name>
    <name type="synonym">Dacus dorsalis</name>
    <dbReference type="NCBI Taxonomy" id="27457"/>
    <lineage>
        <taxon>Eukaryota</taxon>
        <taxon>Metazoa</taxon>
        <taxon>Ecdysozoa</taxon>
        <taxon>Arthropoda</taxon>
        <taxon>Hexapoda</taxon>
        <taxon>Insecta</taxon>
        <taxon>Pterygota</taxon>
        <taxon>Neoptera</taxon>
        <taxon>Endopterygota</taxon>
        <taxon>Diptera</taxon>
        <taxon>Brachycera</taxon>
        <taxon>Muscomorpha</taxon>
        <taxon>Tephritoidea</taxon>
        <taxon>Tephritidae</taxon>
        <taxon>Bactrocera</taxon>
        <taxon>Bactrocera</taxon>
    </lineage>
</organism>
<dbReference type="GeneID" id="125777158"/>
<name>A0ABM3JDR1_BACDO</name>
<gene>
    <name evidence="2" type="primary">LOC125777158</name>
</gene>
<evidence type="ECO:0000313" key="2">
    <source>
        <dbReference type="RefSeq" id="XP_049307372.1"/>
    </source>
</evidence>
<evidence type="ECO:0000313" key="1">
    <source>
        <dbReference type="Proteomes" id="UP001652620"/>
    </source>
</evidence>